<feature type="domain" description="DUF4394" evidence="1">
    <location>
        <begin position="293"/>
        <end position="539"/>
    </location>
</feature>
<proteinExistence type="predicted"/>
<sequence>MLGLTVGLGLLGTVAAQAQTVYGLNRASSQLIVSTFTGGGTPAFLTITGVAVGQTIVGLDSRPATGELFALGYTGSGTAQLYSINKTSGAATAVGGTLALALGSGTEGIGFDFNPTVDRIRVTSLTGGNFRLNPNNGALAFTDGNLNLASGAPAVGSVAYTNSFIGTATTTLYDVDESRSTLYTQNPPNNGTLVTPLSITRNALPLLAAGDQTDLDIYTDPATRSQLALLTVTRVTNSGPQTTFYTLDLASGNASLLMTGQAGLAVDDITFGIDRTAPAPSGQLLYALNTNNTLVSFYSNTPGYILAATTITGITTGQTLVGTDFRPNNGQYIGLGYDATTAGNNTQLYSIVPATGVATPIGMAIRLELGGPTDNIGFDFNPTVDRIRVVSTNRADFRLNPNNGALAATDGQLTYAAGDPNVGTAPRIGTVGYTNSFPGSTATVLYDIDEALSILATQNPPNAGILNTVGNNTGLALNPANALADLDIFFDQSTSTNRAFLTANPNGQATSNLYTLDLGTANPTLVGAIGLGIPVRDVAALIGGANASAALTGRLLYGVAGGNLVSFDSGNPGVIRTAVNITGLPADGSQVLVGTDFRPANGMLYALGYNATAQQGQLYTLNLSTGALAPVGSLQALPLGTVASSIGFDFNPVPDRIRITSAANQANLRMNPNDGTFLTDGTLTNPNGAPALSGVAYTNNDNNTATGTTLYGYDQTRNVLLRSTDANLGTYVDQEATGLTIAAGADFDIFADLTTPATPVNTAYLVAAPTGSSADNLYTVDLTSGSATVVGRIGSGSNITGLAAFLTPVLNGITWTGAINSDWTNPGNWNPMQVPTAADNVTIPDVANDPVVSTAQQVNSLLLGSGATLTTADGSQLTLNGNFTNTGGSVLGSGNGEFRFSGSTVQTISGTSTTFNNLTAGPAGVTASAPVLVQRVLLLNGTFTSNGNLTLLSNATGTAHVVNNGAGVVSGRATVQRYIDGSRNGGSGYRHYSAPVSVSTVADLATSGFSPVVNPAYNTAAVPAAVTPFPTVFGYRETRVNTSGNPAPQDFDKGFFSPNATTDTLMVSRGYTVNIPAAQTVDFVGTLNNGTYTTGNLTRGTQTESGWHLRGNPYPSPIDWELVVRNNVDATVYVYRSEGQYAGTYSTYLVNRPDASTNGGERRIASGQGFFVRASFAGTSDASLTFNNTSRYTSYENPVFQRGASDSPLVRLDLRSAAGAADEAVVYFEAAATAGFDSQLDAYKLQGGSSLLLASEATSGTLLAVNALPQLAQRDVLVPLRVQAAAGSYTLRATELLRLPAGTFAYLRDAQTGTITDLTNQAQYSFVLNAGAVATGRFSVLLTQQRVLANAPASLSQQVAVFPNPARGTVSVSLPASLARQATAVQLLNSLGQTVRSLTLPAGSTDVRQIPLTGVATGVYTLRLQTEQGTINKRLIVE</sequence>
<dbReference type="InterPro" id="IPR025507">
    <property type="entry name" value="DUF4394"/>
</dbReference>
<organism evidence="3 4">
    <name type="scientific">Hymenobacter canadensis</name>
    <dbReference type="NCBI Taxonomy" id="2999067"/>
    <lineage>
        <taxon>Bacteria</taxon>
        <taxon>Pseudomonadati</taxon>
        <taxon>Bacteroidota</taxon>
        <taxon>Cytophagia</taxon>
        <taxon>Cytophagales</taxon>
        <taxon>Hymenobacteraceae</taxon>
        <taxon>Hymenobacter</taxon>
    </lineage>
</organism>
<dbReference type="Pfam" id="PF18962">
    <property type="entry name" value="Por_Secre_tail"/>
    <property type="match status" value="1"/>
</dbReference>
<keyword evidence="4" id="KW-1185">Reference proteome</keyword>
<dbReference type="Proteomes" id="UP001211005">
    <property type="component" value="Chromosome"/>
</dbReference>
<dbReference type="EMBL" id="CP114767">
    <property type="protein sequence ID" value="WBA43481.1"/>
    <property type="molecule type" value="Genomic_DNA"/>
</dbReference>
<accession>A0ABY7LTZ6</accession>
<name>A0ABY7LTZ6_9BACT</name>
<feature type="domain" description="DUF4394" evidence="1">
    <location>
        <begin position="45"/>
        <end position="269"/>
    </location>
</feature>
<dbReference type="NCBIfam" id="TIGR04183">
    <property type="entry name" value="Por_Secre_tail"/>
    <property type="match status" value="1"/>
</dbReference>
<reference evidence="3 4" key="1">
    <citation type="submission" date="2022-12" db="EMBL/GenBank/DDBJ databases">
        <title>Hymenobacter canadensis sp. nov. isolated from lake water of the Cambridge Bay, Canada.</title>
        <authorList>
            <person name="Kim W.H."/>
            <person name="Lee Y.M."/>
        </authorList>
    </citation>
    <scope>NUCLEOTIDE SEQUENCE [LARGE SCALE GENOMIC DNA]</scope>
    <source>
        <strain evidence="3 4">PAMC 29467</strain>
    </source>
</reference>
<protein>
    <submittedName>
        <fullName evidence="3">DUF4394 domain-containing protein</fullName>
    </submittedName>
</protein>
<dbReference type="InterPro" id="IPR026444">
    <property type="entry name" value="Secre_tail"/>
</dbReference>
<dbReference type="Pfam" id="PF14339">
    <property type="entry name" value="DUF4394"/>
    <property type="match status" value="3"/>
</dbReference>
<evidence type="ECO:0000313" key="4">
    <source>
        <dbReference type="Proteomes" id="UP001211005"/>
    </source>
</evidence>
<feature type="domain" description="DUF4394" evidence="1">
    <location>
        <begin position="563"/>
        <end position="803"/>
    </location>
</feature>
<gene>
    <name evidence="3" type="ORF">O3303_07905</name>
</gene>
<evidence type="ECO:0000259" key="2">
    <source>
        <dbReference type="Pfam" id="PF18962"/>
    </source>
</evidence>
<dbReference type="RefSeq" id="WP_269561519.1">
    <property type="nucleotide sequence ID" value="NZ_CP114767.1"/>
</dbReference>
<evidence type="ECO:0000259" key="1">
    <source>
        <dbReference type="Pfam" id="PF14339"/>
    </source>
</evidence>
<feature type="domain" description="Secretion system C-terminal sorting" evidence="2">
    <location>
        <begin position="1361"/>
        <end position="1437"/>
    </location>
</feature>
<evidence type="ECO:0000313" key="3">
    <source>
        <dbReference type="EMBL" id="WBA43481.1"/>
    </source>
</evidence>